<dbReference type="EMBL" id="BT024425">
    <property type="protein sequence ID" value="ABC86487.1"/>
    <property type="molecule type" value="mRNA"/>
</dbReference>
<protein>
    <submittedName>
        <fullName evidence="11">IP02686p</fullName>
    </submittedName>
</protein>
<dbReference type="InterPro" id="IPR005520">
    <property type="entry name" value="Attacin_N"/>
</dbReference>
<feature type="non-terminal residue" evidence="11">
    <location>
        <position position="1"/>
    </location>
</feature>
<feature type="domain" description="Attacin N-terminal" evidence="9">
    <location>
        <begin position="12"/>
        <end position="76"/>
    </location>
</feature>
<evidence type="ECO:0000256" key="2">
    <source>
        <dbReference type="ARBA" id="ARBA00007550"/>
    </source>
</evidence>
<dbReference type="Bgee" id="FBgn0038530">
    <property type="expression patterns" value="Expressed in hemocyte (sensu Nematoda and Protostomia) in arthropod fat body and 25 other cell types or tissues"/>
</dbReference>
<dbReference type="AlphaFoldDB" id="Q29QG5"/>
<dbReference type="GO" id="GO:0005576">
    <property type="term" value="C:extracellular region"/>
    <property type="evidence" value="ECO:0007669"/>
    <property type="project" value="UniProtKB-SubCell"/>
</dbReference>
<evidence type="ECO:0000256" key="3">
    <source>
        <dbReference type="ARBA" id="ARBA00022525"/>
    </source>
</evidence>
<dbReference type="Pfam" id="PF03769">
    <property type="entry name" value="Attacin_C"/>
    <property type="match status" value="1"/>
</dbReference>
<evidence type="ECO:0000256" key="6">
    <source>
        <dbReference type="ARBA" id="ARBA00022729"/>
    </source>
</evidence>
<dbReference type="VEuPathDB" id="VectorBase:FBgn0038530"/>
<evidence type="ECO:0000259" key="9">
    <source>
        <dbReference type="Pfam" id="PF03768"/>
    </source>
</evidence>
<keyword evidence="3" id="KW-0964">Secreted</keyword>
<feature type="domain" description="Attacin C-terminal" evidence="10">
    <location>
        <begin position="78"/>
        <end position="192"/>
    </location>
</feature>
<evidence type="ECO:0000313" key="11">
    <source>
        <dbReference type="EMBL" id="ABC86487.1"/>
    </source>
</evidence>
<accession>Q29QG5</accession>
<dbReference type="Pfam" id="PF03768">
    <property type="entry name" value="Attacin_N"/>
    <property type="match status" value="1"/>
</dbReference>
<dbReference type="HOGENOM" id="CLU_1483525_0_0_1"/>
<keyword evidence="7" id="KW-0391">Immunity</keyword>
<comment type="similarity">
    <text evidence="2">Belongs to the attacin/sarcotoxin-2 family.</text>
</comment>
<evidence type="ECO:0000256" key="5">
    <source>
        <dbReference type="ARBA" id="ARBA00022588"/>
    </source>
</evidence>
<organism evidence="11">
    <name type="scientific">Drosophila melanogaster</name>
    <name type="common">Fruit fly</name>
    <dbReference type="NCBI Taxonomy" id="7227"/>
    <lineage>
        <taxon>Eukaryota</taxon>
        <taxon>Metazoa</taxon>
        <taxon>Ecdysozoa</taxon>
        <taxon>Arthropoda</taxon>
        <taxon>Hexapoda</taxon>
        <taxon>Insecta</taxon>
        <taxon>Pterygota</taxon>
        <taxon>Neoptera</taxon>
        <taxon>Endopterygota</taxon>
        <taxon>Diptera</taxon>
        <taxon>Brachycera</taxon>
        <taxon>Muscomorpha</taxon>
        <taxon>Ephydroidea</taxon>
        <taxon>Drosophilidae</taxon>
        <taxon>Drosophila</taxon>
        <taxon>Sophophora</taxon>
    </lineage>
</organism>
<dbReference type="InterPro" id="IPR005521">
    <property type="entry name" value="Attacin_C"/>
</dbReference>
<reference evidence="11" key="1">
    <citation type="submission" date="2006-01" db="EMBL/GenBank/DDBJ databases">
        <authorList>
            <person name="Stapleton M."/>
            <person name="Carlson J."/>
            <person name="Chavez C."/>
            <person name="Frise E."/>
            <person name="George R."/>
            <person name="Pacleb J."/>
            <person name="Park S."/>
            <person name="Wan K."/>
            <person name="Yu C."/>
            <person name="Celniker S."/>
        </authorList>
    </citation>
    <scope>NUCLEOTIDE SEQUENCE</scope>
</reference>
<evidence type="ECO:0000256" key="7">
    <source>
        <dbReference type="ARBA" id="ARBA00022859"/>
    </source>
</evidence>
<dbReference type="OrthoDB" id="7879934at2759"/>
<sequence length="192" mass="19575">KQKDEIKELYKMECQASGNPKSGAATAQCGVRVGDDLANARAGVFASTPGAGGPVTKGVYGAVNANGHALSLQHGHIEGVGSTTTAAAQANLFQSNNAALNATAFHSHSRSHDQFGGGLNLQTGTGHQAAVGVTRVPQFGMTAVQASGTANLYTSPSGNLNLNATGSANHHLRGPMRGKSDFGTGVNLRYNF</sequence>
<keyword evidence="5" id="KW-0399">Innate immunity</keyword>
<name>Q29QG5_DROME</name>
<dbReference type="ExpressionAtlas" id="Q29QG5">
    <property type="expression patterns" value="baseline and differential"/>
</dbReference>
<evidence type="ECO:0000256" key="4">
    <source>
        <dbReference type="ARBA" id="ARBA00022529"/>
    </source>
</evidence>
<dbReference type="GO" id="GO:0042742">
    <property type="term" value="P:defense response to bacterium"/>
    <property type="evidence" value="ECO:0007669"/>
    <property type="project" value="UniProtKB-KW"/>
</dbReference>
<evidence type="ECO:0000256" key="8">
    <source>
        <dbReference type="ARBA" id="ARBA00023022"/>
    </source>
</evidence>
<proteinExistence type="evidence at transcript level"/>
<comment type="subcellular location">
    <subcellularLocation>
        <location evidence="1">Secreted</location>
    </subcellularLocation>
</comment>
<evidence type="ECO:0000259" key="10">
    <source>
        <dbReference type="Pfam" id="PF03769"/>
    </source>
</evidence>
<keyword evidence="4" id="KW-0929">Antimicrobial</keyword>
<dbReference type="GO" id="GO:0045087">
    <property type="term" value="P:innate immune response"/>
    <property type="evidence" value="ECO:0007669"/>
    <property type="project" value="UniProtKB-KW"/>
</dbReference>
<evidence type="ECO:0000256" key="1">
    <source>
        <dbReference type="ARBA" id="ARBA00004613"/>
    </source>
</evidence>
<keyword evidence="8" id="KW-0044">Antibiotic</keyword>
<keyword evidence="6" id="KW-0732">Signal</keyword>